<accession>A0A2I0KVL1</accession>
<dbReference type="Gene3D" id="3.30.70.270">
    <property type="match status" value="1"/>
</dbReference>
<dbReference type="PANTHER" id="PTHR48475:SF2">
    <property type="entry name" value="RIBONUCLEASE H"/>
    <property type="match status" value="1"/>
</dbReference>
<evidence type="ECO:0008006" key="3">
    <source>
        <dbReference type="Google" id="ProtNLM"/>
    </source>
</evidence>
<dbReference type="PANTHER" id="PTHR48475">
    <property type="entry name" value="RIBONUCLEASE H"/>
    <property type="match status" value="1"/>
</dbReference>
<sequence length="193" mass="21791">MKLNFEKCAIWVQSSKFVGFMITQRSIEANPEKVQTILDMASLKTPHDVQKLTCRLAALSKFLVQSGDKYHPFFKALKGARNFKWIGESEATFKAIKDHFYLLPTVAKAHGFALIIASRKFRPYFMAHSIIVSIDKPLEQVLKCPDASGRMIKWTMKLGQFNVDYALRATIKAQALVDFISKATGSTEDEPKA</sequence>
<evidence type="ECO:0000313" key="1">
    <source>
        <dbReference type="EMBL" id="PKI72509.1"/>
    </source>
</evidence>
<dbReference type="InterPro" id="IPR043502">
    <property type="entry name" value="DNA/RNA_pol_sf"/>
</dbReference>
<dbReference type="AlphaFoldDB" id="A0A2I0KVL1"/>
<proteinExistence type="predicted"/>
<dbReference type="STRING" id="22663.A0A2I0KVL1"/>
<dbReference type="Proteomes" id="UP000233551">
    <property type="component" value="Unassembled WGS sequence"/>
</dbReference>
<protein>
    <recommendedName>
        <fullName evidence="3">Reverse transcriptase RNase H-like domain-containing protein</fullName>
    </recommendedName>
</protein>
<organism evidence="1 2">
    <name type="scientific">Punica granatum</name>
    <name type="common">Pomegranate</name>
    <dbReference type="NCBI Taxonomy" id="22663"/>
    <lineage>
        <taxon>Eukaryota</taxon>
        <taxon>Viridiplantae</taxon>
        <taxon>Streptophyta</taxon>
        <taxon>Embryophyta</taxon>
        <taxon>Tracheophyta</taxon>
        <taxon>Spermatophyta</taxon>
        <taxon>Magnoliopsida</taxon>
        <taxon>eudicotyledons</taxon>
        <taxon>Gunneridae</taxon>
        <taxon>Pentapetalae</taxon>
        <taxon>rosids</taxon>
        <taxon>malvids</taxon>
        <taxon>Myrtales</taxon>
        <taxon>Lythraceae</taxon>
        <taxon>Punica</taxon>
    </lineage>
</organism>
<evidence type="ECO:0000313" key="2">
    <source>
        <dbReference type="Proteomes" id="UP000233551"/>
    </source>
</evidence>
<gene>
    <name evidence="1" type="ORF">CRG98_007112</name>
</gene>
<dbReference type="EMBL" id="PGOL01000323">
    <property type="protein sequence ID" value="PKI72509.1"/>
    <property type="molecule type" value="Genomic_DNA"/>
</dbReference>
<dbReference type="SUPFAM" id="SSF56672">
    <property type="entry name" value="DNA/RNA polymerases"/>
    <property type="match status" value="1"/>
</dbReference>
<keyword evidence="2" id="KW-1185">Reference proteome</keyword>
<reference evidence="1 2" key="1">
    <citation type="submission" date="2017-11" db="EMBL/GenBank/DDBJ databases">
        <title>De-novo sequencing of pomegranate (Punica granatum L.) genome.</title>
        <authorList>
            <person name="Akparov Z."/>
            <person name="Amiraslanov A."/>
            <person name="Hajiyeva S."/>
            <person name="Abbasov M."/>
            <person name="Kaur K."/>
            <person name="Hamwieh A."/>
            <person name="Solovyev V."/>
            <person name="Salamov A."/>
            <person name="Braich B."/>
            <person name="Kosarev P."/>
            <person name="Mahmoud A."/>
            <person name="Hajiyev E."/>
            <person name="Babayeva S."/>
            <person name="Izzatullayeva V."/>
            <person name="Mammadov A."/>
            <person name="Mammadov A."/>
            <person name="Sharifova S."/>
            <person name="Ojaghi J."/>
            <person name="Eynullazada K."/>
            <person name="Bayramov B."/>
            <person name="Abdulazimova A."/>
            <person name="Shahmuradov I."/>
        </authorList>
    </citation>
    <scope>NUCLEOTIDE SEQUENCE [LARGE SCALE GENOMIC DNA]</scope>
    <source>
        <strain evidence="2">cv. AG2017</strain>
        <tissue evidence="1">Leaf</tissue>
    </source>
</reference>
<comment type="caution">
    <text evidence="1">The sequence shown here is derived from an EMBL/GenBank/DDBJ whole genome shotgun (WGS) entry which is preliminary data.</text>
</comment>
<dbReference type="InterPro" id="IPR043128">
    <property type="entry name" value="Rev_trsase/Diguanyl_cyclase"/>
</dbReference>
<name>A0A2I0KVL1_PUNGR</name>